<feature type="region of interest" description="Disordered" evidence="1">
    <location>
        <begin position="41"/>
        <end position="60"/>
    </location>
</feature>
<keyword evidence="3" id="KW-1185">Reference proteome</keyword>
<name>A0A1G7HAW8_9SPHI</name>
<dbReference type="AlphaFoldDB" id="A0A1G7HAW8"/>
<evidence type="ECO:0000313" key="2">
    <source>
        <dbReference type="EMBL" id="SDE97597.1"/>
    </source>
</evidence>
<proteinExistence type="predicted"/>
<sequence>MIALELSYYFPPVKKIIMIGLWSSTTDRRDPKWQPRLAKRLNHANAKGAPNRSTNPLKQLPDPLSYRIVKI</sequence>
<dbReference type="Proteomes" id="UP000199072">
    <property type="component" value="Unassembled WGS sequence"/>
</dbReference>
<gene>
    <name evidence="2" type="ORF">SAMN05216464_111146</name>
</gene>
<evidence type="ECO:0000256" key="1">
    <source>
        <dbReference type="SAM" id="MobiDB-lite"/>
    </source>
</evidence>
<evidence type="ECO:0000313" key="3">
    <source>
        <dbReference type="Proteomes" id="UP000199072"/>
    </source>
</evidence>
<protein>
    <submittedName>
        <fullName evidence="2">Uncharacterized protein</fullName>
    </submittedName>
</protein>
<accession>A0A1G7HAW8</accession>
<organism evidence="2 3">
    <name type="scientific">Mucilaginibacter pineti</name>
    <dbReference type="NCBI Taxonomy" id="1391627"/>
    <lineage>
        <taxon>Bacteria</taxon>
        <taxon>Pseudomonadati</taxon>
        <taxon>Bacteroidota</taxon>
        <taxon>Sphingobacteriia</taxon>
        <taxon>Sphingobacteriales</taxon>
        <taxon>Sphingobacteriaceae</taxon>
        <taxon>Mucilaginibacter</taxon>
    </lineage>
</organism>
<reference evidence="2 3" key="1">
    <citation type="submission" date="2016-10" db="EMBL/GenBank/DDBJ databases">
        <authorList>
            <person name="de Groot N.N."/>
        </authorList>
    </citation>
    <scope>NUCLEOTIDE SEQUENCE [LARGE SCALE GENOMIC DNA]</scope>
    <source>
        <strain evidence="2 3">47C3B</strain>
    </source>
</reference>
<dbReference type="EMBL" id="FNAI01000011">
    <property type="protein sequence ID" value="SDE97597.1"/>
    <property type="molecule type" value="Genomic_DNA"/>
</dbReference>